<gene>
    <name evidence="1" type="ORF">JCM19235_2269</name>
</gene>
<keyword evidence="1" id="KW-0378">Hydrolase</keyword>
<reference evidence="1 2" key="2">
    <citation type="submission" date="2014-09" db="EMBL/GenBank/DDBJ databases">
        <authorList>
            <consortium name="NBRP consortium"/>
            <person name="Sawabe T."/>
            <person name="Meirelles P."/>
            <person name="Nakanishi M."/>
            <person name="Sayaka M."/>
            <person name="Hattori M."/>
            <person name="Ohkuma M."/>
        </authorList>
    </citation>
    <scope>NUCLEOTIDE SEQUENCE [LARGE SCALE GENOMIC DNA]</scope>
    <source>
        <strain evidence="2">JCM19235</strain>
    </source>
</reference>
<name>A0A090RU76_9VIBR</name>
<proteinExistence type="predicted"/>
<evidence type="ECO:0000313" key="2">
    <source>
        <dbReference type="Proteomes" id="UP000029228"/>
    </source>
</evidence>
<dbReference type="GO" id="GO:0016787">
    <property type="term" value="F:hydrolase activity"/>
    <property type="evidence" value="ECO:0007669"/>
    <property type="project" value="UniProtKB-KW"/>
</dbReference>
<evidence type="ECO:0000313" key="1">
    <source>
        <dbReference type="EMBL" id="GAL18846.1"/>
    </source>
</evidence>
<sequence length="62" mass="7028">MLLTSSYLAIRLSDQLAGLMKIHQISGYIQQIYLAEYPEKLLLLDGASRADVGTILRYIRDD</sequence>
<reference evidence="1 2" key="1">
    <citation type="submission" date="2014-09" db="EMBL/GenBank/DDBJ databases">
        <title>Vibrio maritimus JCM 19235. (C45) whole genome shotgun sequence.</title>
        <authorList>
            <person name="Sawabe T."/>
            <person name="Meirelles P."/>
            <person name="Nakanishi M."/>
            <person name="Sayaka M."/>
            <person name="Hattori M."/>
            <person name="Ohkuma M."/>
        </authorList>
    </citation>
    <scope>NUCLEOTIDE SEQUENCE [LARGE SCALE GENOMIC DNA]</scope>
    <source>
        <strain evidence="2">JCM19235</strain>
    </source>
</reference>
<dbReference type="AlphaFoldDB" id="A0A090RU76"/>
<accession>A0A090RU76</accession>
<comment type="caution">
    <text evidence="1">The sequence shown here is derived from an EMBL/GenBank/DDBJ whole genome shotgun (WGS) entry which is preliminary data.</text>
</comment>
<keyword evidence="2" id="KW-1185">Reference proteome</keyword>
<dbReference type="Proteomes" id="UP000029228">
    <property type="component" value="Unassembled WGS sequence"/>
</dbReference>
<dbReference type="STRING" id="990268.JCM19235_2269"/>
<dbReference type="EMBL" id="BBMR01000003">
    <property type="protein sequence ID" value="GAL18846.1"/>
    <property type="molecule type" value="Genomic_DNA"/>
</dbReference>
<organism evidence="1 2">
    <name type="scientific">Vibrio maritimus</name>
    <dbReference type="NCBI Taxonomy" id="990268"/>
    <lineage>
        <taxon>Bacteria</taxon>
        <taxon>Pseudomonadati</taxon>
        <taxon>Pseudomonadota</taxon>
        <taxon>Gammaproteobacteria</taxon>
        <taxon>Vibrionales</taxon>
        <taxon>Vibrionaceae</taxon>
        <taxon>Vibrio</taxon>
    </lineage>
</organism>
<protein>
    <submittedName>
        <fullName evidence="1">Zn-dependent hydrolase</fullName>
    </submittedName>
</protein>